<evidence type="ECO:0000256" key="3">
    <source>
        <dbReference type="ARBA" id="ARBA00022605"/>
    </source>
</evidence>
<evidence type="ECO:0000259" key="9">
    <source>
        <dbReference type="Pfam" id="PF08501"/>
    </source>
</evidence>
<dbReference type="KEGG" id="slom:PXH66_16635"/>
<dbReference type="GO" id="GO:0004764">
    <property type="term" value="F:shikimate 3-dehydrogenase (NADP+) activity"/>
    <property type="evidence" value="ECO:0007669"/>
    <property type="project" value="UniProtKB-UniRule"/>
</dbReference>
<dbReference type="NCBIfam" id="TIGR00507">
    <property type="entry name" value="aroE"/>
    <property type="match status" value="1"/>
</dbReference>
<dbReference type="InterPro" id="IPR013708">
    <property type="entry name" value="Shikimate_DH-bd_N"/>
</dbReference>
<dbReference type="GO" id="GO:0008652">
    <property type="term" value="P:amino acid biosynthetic process"/>
    <property type="evidence" value="ECO:0007669"/>
    <property type="project" value="UniProtKB-KW"/>
</dbReference>
<feature type="binding site" evidence="8">
    <location>
        <begin position="148"/>
        <end position="152"/>
    </location>
    <ligand>
        <name>NADP(+)</name>
        <dbReference type="ChEBI" id="CHEBI:58349"/>
    </ligand>
</feature>
<dbReference type="InterPro" id="IPR046346">
    <property type="entry name" value="Aminoacid_DH-like_N_sf"/>
</dbReference>
<evidence type="ECO:0000256" key="6">
    <source>
        <dbReference type="ARBA" id="ARBA00023141"/>
    </source>
</evidence>
<dbReference type="GO" id="GO:0009073">
    <property type="term" value="P:aromatic amino acid family biosynthetic process"/>
    <property type="evidence" value="ECO:0007669"/>
    <property type="project" value="UniProtKB-KW"/>
</dbReference>
<keyword evidence="3 8" id="KW-0028">Amino-acid biosynthesis</keyword>
<dbReference type="GO" id="GO:0005829">
    <property type="term" value="C:cytosol"/>
    <property type="evidence" value="ECO:0007669"/>
    <property type="project" value="TreeGrafter"/>
</dbReference>
<comment type="caution">
    <text evidence="8">Lacks conserved residue(s) required for the propagation of feature annotation.</text>
</comment>
<protein>
    <recommendedName>
        <fullName evidence="2 8">Shikimate dehydrogenase (NADP(+))</fullName>
        <shortName evidence="8">SDH</shortName>
        <ecNumber evidence="2 8">1.1.1.25</ecNumber>
    </recommendedName>
</protein>
<dbReference type="HAMAP" id="MF_00222">
    <property type="entry name" value="Shikimate_DH_AroE"/>
    <property type="match status" value="1"/>
</dbReference>
<dbReference type="GO" id="GO:0050661">
    <property type="term" value="F:NADP binding"/>
    <property type="evidence" value="ECO:0007669"/>
    <property type="project" value="InterPro"/>
</dbReference>
<dbReference type="Pfam" id="PF08501">
    <property type="entry name" value="Shikimate_dh_N"/>
    <property type="match status" value="1"/>
</dbReference>
<feature type="binding site" evidence="8">
    <location>
        <position position="234"/>
    </location>
    <ligand>
        <name>NADP(+)</name>
        <dbReference type="ChEBI" id="CHEBI:58349"/>
    </ligand>
</feature>
<keyword evidence="6 8" id="KW-0057">Aromatic amino acid biosynthesis</keyword>
<evidence type="ECO:0000256" key="2">
    <source>
        <dbReference type="ARBA" id="ARBA00012962"/>
    </source>
</evidence>
<dbReference type="CDD" id="cd01065">
    <property type="entry name" value="NAD_bind_Shikimate_DH"/>
    <property type="match status" value="1"/>
</dbReference>
<evidence type="ECO:0000256" key="1">
    <source>
        <dbReference type="ARBA" id="ARBA00004871"/>
    </source>
</evidence>
<feature type="domain" description="Shikimate dehydrogenase substrate binding N-terminal" evidence="9">
    <location>
        <begin position="22"/>
        <end position="110"/>
    </location>
</feature>
<evidence type="ECO:0000256" key="8">
    <source>
        <dbReference type="HAMAP-Rule" id="MF_00222"/>
    </source>
</evidence>
<evidence type="ECO:0000259" key="10">
    <source>
        <dbReference type="Pfam" id="PF18317"/>
    </source>
</evidence>
<evidence type="ECO:0000256" key="4">
    <source>
        <dbReference type="ARBA" id="ARBA00022857"/>
    </source>
</evidence>
<accession>A0AAF0CMZ3</accession>
<dbReference type="PANTHER" id="PTHR21089">
    <property type="entry name" value="SHIKIMATE DEHYDROGENASE"/>
    <property type="match status" value="1"/>
</dbReference>
<evidence type="ECO:0000313" key="11">
    <source>
        <dbReference type="EMBL" id="WED63966.1"/>
    </source>
</evidence>
<comment type="similarity">
    <text evidence="8">Belongs to the shikimate dehydrogenase family.</text>
</comment>
<dbReference type="InterPro" id="IPR022893">
    <property type="entry name" value="Shikimate_DH_fam"/>
</dbReference>
<dbReference type="SUPFAM" id="SSF53223">
    <property type="entry name" value="Aminoacid dehydrogenase-like, N-terminal domain"/>
    <property type="match status" value="1"/>
</dbReference>
<dbReference type="RefSeq" id="WP_330930671.1">
    <property type="nucleotide sequence ID" value="NZ_CP119075.1"/>
</dbReference>
<dbReference type="PANTHER" id="PTHR21089:SF1">
    <property type="entry name" value="BIFUNCTIONAL 3-DEHYDROQUINATE DEHYDRATASE_SHIKIMATE DEHYDROGENASE, CHLOROPLASTIC"/>
    <property type="match status" value="1"/>
</dbReference>
<dbReference type="InterPro" id="IPR011342">
    <property type="entry name" value="Shikimate_DH"/>
</dbReference>
<sequence>MEPVLTLADLDTWSFKGTALAVLGHPIKHSISPPMHNAALAEMANSDDRFTTWRYFRFDVPPADLSLALDRLHAAGFHGLNLTVPHKVLAFDTIAQVDPTAQPIGAVNTLQRTAAGWHGYNTDGYGLATAVQETLGIQLFDTPIVLLGAGGAARGAAVECLAQGCASLHIVNRTTANREALLSQLAPLAGGIPLQGEIPAEALVINATSAGLKPDDPLPVDLTTLPRPVGVFDMIYNPAETPLLTAAKTHAIPTANGLAMLVHQGARSLEIWSNVAVPVEAMHAAVTAAIA</sequence>
<dbReference type="Gene3D" id="3.40.50.10860">
    <property type="entry name" value="Leucine Dehydrogenase, chain A, domain 1"/>
    <property type="match status" value="1"/>
</dbReference>
<organism evidence="11 12">
    <name type="scientific">Synoicihabitans lomoniglobus</name>
    <dbReference type="NCBI Taxonomy" id="2909285"/>
    <lineage>
        <taxon>Bacteria</taxon>
        <taxon>Pseudomonadati</taxon>
        <taxon>Verrucomicrobiota</taxon>
        <taxon>Opitutia</taxon>
        <taxon>Opitutales</taxon>
        <taxon>Opitutaceae</taxon>
        <taxon>Synoicihabitans</taxon>
    </lineage>
</organism>
<keyword evidence="5 8" id="KW-0560">Oxidoreductase</keyword>
<dbReference type="AlphaFoldDB" id="A0AAF0CMZ3"/>
<proteinExistence type="inferred from homology"/>
<feature type="binding site" evidence="8">
    <location>
        <position position="108"/>
    </location>
    <ligand>
        <name>shikimate</name>
        <dbReference type="ChEBI" id="CHEBI:36208"/>
    </ligand>
</feature>
<dbReference type="InterPro" id="IPR041121">
    <property type="entry name" value="SDH_C"/>
</dbReference>
<dbReference type="Proteomes" id="UP001218638">
    <property type="component" value="Chromosome"/>
</dbReference>
<dbReference type="Pfam" id="PF18317">
    <property type="entry name" value="SDH_C"/>
    <property type="match status" value="1"/>
</dbReference>
<dbReference type="SUPFAM" id="SSF51735">
    <property type="entry name" value="NAD(P)-binding Rossmann-fold domains"/>
    <property type="match status" value="1"/>
</dbReference>
<feature type="domain" description="SDH C-terminal" evidence="10">
    <location>
        <begin position="257"/>
        <end position="286"/>
    </location>
</feature>
<evidence type="ECO:0000256" key="5">
    <source>
        <dbReference type="ARBA" id="ARBA00023002"/>
    </source>
</evidence>
<feature type="binding site" evidence="8">
    <location>
        <position position="257"/>
    </location>
    <ligand>
        <name>NADP(+)</name>
        <dbReference type="ChEBI" id="CHEBI:58349"/>
    </ligand>
</feature>
<feature type="binding site" evidence="8">
    <location>
        <begin position="30"/>
        <end position="32"/>
    </location>
    <ligand>
        <name>shikimate</name>
        <dbReference type="ChEBI" id="CHEBI:36208"/>
    </ligand>
</feature>
<dbReference type="GO" id="GO:0009423">
    <property type="term" value="P:chorismate biosynthetic process"/>
    <property type="evidence" value="ECO:0007669"/>
    <property type="project" value="UniProtKB-UniRule"/>
</dbReference>
<feature type="binding site" evidence="8">
    <location>
        <position position="83"/>
    </location>
    <ligand>
        <name>shikimate</name>
        <dbReference type="ChEBI" id="CHEBI:36208"/>
    </ligand>
</feature>
<dbReference type="EMBL" id="CP119075">
    <property type="protein sequence ID" value="WED63966.1"/>
    <property type="molecule type" value="Genomic_DNA"/>
</dbReference>
<feature type="binding site" evidence="8">
    <location>
        <position position="236"/>
    </location>
    <ligand>
        <name>shikimate</name>
        <dbReference type="ChEBI" id="CHEBI:36208"/>
    </ligand>
</feature>
<keyword evidence="4 8" id="KW-0521">NADP</keyword>
<evidence type="ECO:0000256" key="7">
    <source>
        <dbReference type="ARBA" id="ARBA00049442"/>
    </source>
</evidence>
<reference evidence="11" key="1">
    <citation type="submission" date="2023-03" db="EMBL/GenBank/DDBJ databases">
        <title>Lomoglobus Profundus gen. nov., sp. nov., a novel member of the phylum Verrucomicrobia, isolated from deep-marine sediment of South China Sea.</title>
        <authorList>
            <person name="Ahmad T."/>
            <person name="Ishaq S.E."/>
            <person name="Wang F."/>
        </authorList>
    </citation>
    <scope>NUCLEOTIDE SEQUENCE</scope>
    <source>
        <strain evidence="11">LMO-M01</strain>
    </source>
</reference>
<feature type="binding site" evidence="8">
    <location>
        <position position="123"/>
    </location>
    <ligand>
        <name>shikimate</name>
        <dbReference type="ChEBI" id="CHEBI:36208"/>
    </ligand>
</feature>
<gene>
    <name evidence="8 11" type="primary">aroE</name>
    <name evidence="11" type="ORF">PXH66_16635</name>
</gene>
<feature type="active site" description="Proton acceptor" evidence="8">
    <location>
        <position position="87"/>
    </location>
</feature>
<comment type="subunit">
    <text evidence="8">Homodimer.</text>
</comment>
<comment type="catalytic activity">
    <reaction evidence="7 8">
        <text>shikimate + NADP(+) = 3-dehydroshikimate + NADPH + H(+)</text>
        <dbReference type="Rhea" id="RHEA:17737"/>
        <dbReference type="ChEBI" id="CHEBI:15378"/>
        <dbReference type="ChEBI" id="CHEBI:16630"/>
        <dbReference type="ChEBI" id="CHEBI:36208"/>
        <dbReference type="ChEBI" id="CHEBI:57783"/>
        <dbReference type="ChEBI" id="CHEBI:58349"/>
        <dbReference type="EC" id="1.1.1.25"/>
    </reaction>
</comment>
<feature type="binding site" evidence="8">
    <location>
        <position position="264"/>
    </location>
    <ligand>
        <name>shikimate</name>
        <dbReference type="ChEBI" id="CHEBI:36208"/>
    </ligand>
</feature>
<dbReference type="GO" id="GO:0019632">
    <property type="term" value="P:shikimate metabolic process"/>
    <property type="evidence" value="ECO:0007669"/>
    <property type="project" value="InterPro"/>
</dbReference>
<keyword evidence="12" id="KW-1185">Reference proteome</keyword>
<dbReference type="InterPro" id="IPR036291">
    <property type="entry name" value="NAD(P)-bd_dom_sf"/>
</dbReference>
<dbReference type="EC" id="1.1.1.25" evidence="2 8"/>
<dbReference type="Gene3D" id="3.40.50.720">
    <property type="entry name" value="NAD(P)-binding Rossmann-like Domain"/>
    <property type="match status" value="1"/>
</dbReference>
<comment type="pathway">
    <text evidence="1 8">Metabolic intermediate biosynthesis; chorismate biosynthesis; chorismate from D-erythrose 4-phosphate and phosphoenolpyruvate: step 4/7.</text>
</comment>
<comment type="function">
    <text evidence="8">Involved in the biosynthesis of the chorismate, which leads to the biosynthesis of aromatic amino acids. Catalyzes the reversible NADPH linked reduction of 3-dehydroshikimate (DHSA) to yield shikimate (SA).</text>
</comment>
<evidence type="ECO:0000313" key="12">
    <source>
        <dbReference type="Proteomes" id="UP001218638"/>
    </source>
</evidence>
<name>A0AAF0CMZ3_9BACT</name>